<dbReference type="Proteomes" id="UP001370490">
    <property type="component" value="Unassembled WGS sequence"/>
</dbReference>
<organism evidence="2 3">
    <name type="scientific">Dillenia turbinata</name>
    <dbReference type="NCBI Taxonomy" id="194707"/>
    <lineage>
        <taxon>Eukaryota</taxon>
        <taxon>Viridiplantae</taxon>
        <taxon>Streptophyta</taxon>
        <taxon>Embryophyta</taxon>
        <taxon>Tracheophyta</taxon>
        <taxon>Spermatophyta</taxon>
        <taxon>Magnoliopsida</taxon>
        <taxon>eudicotyledons</taxon>
        <taxon>Gunneridae</taxon>
        <taxon>Pentapetalae</taxon>
        <taxon>Dilleniales</taxon>
        <taxon>Dilleniaceae</taxon>
        <taxon>Dillenia</taxon>
    </lineage>
</organism>
<reference evidence="2 3" key="1">
    <citation type="submission" date="2023-12" db="EMBL/GenBank/DDBJ databases">
        <title>A high-quality genome assembly for Dillenia turbinata (Dilleniales).</title>
        <authorList>
            <person name="Chanderbali A."/>
        </authorList>
    </citation>
    <scope>NUCLEOTIDE SEQUENCE [LARGE SCALE GENOMIC DNA]</scope>
    <source>
        <strain evidence="2">LSX21</strain>
        <tissue evidence="2">Leaf</tissue>
    </source>
</reference>
<comment type="caution">
    <text evidence="2">The sequence shown here is derived from an EMBL/GenBank/DDBJ whole genome shotgun (WGS) entry which is preliminary data.</text>
</comment>
<gene>
    <name evidence="2" type="ORF">RJ641_030779</name>
</gene>
<keyword evidence="3" id="KW-1185">Reference proteome</keyword>
<evidence type="ECO:0000313" key="3">
    <source>
        <dbReference type="Proteomes" id="UP001370490"/>
    </source>
</evidence>
<sequence>MFRLLLAFSVVGSVLIGLVSSHSESGEWHCDSDAENRIEAEFKPGIITAVELQEPTLFKSSKNSSALSMAIFLLKYSKNLLTISGEGCHSPSLTSSMAASIYIIAESIFCFSKKKDINISRALKKGPKDLFKARSKTNSASSTMSALRYVFTATFANLTS</sequence>
<proteinExistence type="predicted"/>
<accession>A0AAN8VWW8</accession>
<dbReference type="EMBL" id="JBAMMX010000006">
    <property type="protein sequence ID" value="KAK6937271.1"/>
    <property type="molecule type" value="Genomic_DNA"/>
</dbReference>
<feature type="signal peptide" evidence="1">
    <location>
        <begin position="1"/>
        <end position="21"/>
    </location>
</feature>
<protein>
    <submittedName>
        <fullName evidence="2">Uncharacterized protein</fullName>
    </submittedName>
</protein>
<feature type="chain" id="PRO_5042975575" evidence="1">
    <location>
        <begin position="22"/>
        <end position="160"/>
    </location>
</feature>
<keyword evidence="1" id="KW-0732">Signal</keyword>
<dbReference type="AlphaFoldDB" id="A0AAN8VWW8"/>
<evidence type="ECO:0000256" key="1">
    <source>
        <dbReference type="SAM" id="SignalP"/>
    </source>
</evidence>
<name>A0AAN8VWW8_9MAGN</name>
<evidence type="ECO:0000313" key="2">
    <source>
        <dbReference type="EMBL" id="KAK6937271.1"/>
    </source>
</evidence>